<feature type="transmembrane region" description="Helical" evidence="7">
    <location>
        <begin position="75"/>
        <end position="93"/>
    </location>
</feature>
<feature type="transmembrane region" description="Helical" evidence="7">
    <location>
        <begin position="265"/>
        <end position="289"/>
    </location>
</feature>
<feature type="transmembrane region" description="Helical" evidence="7">
    <location>
        <begin position="301"/>
        <end position="322"/>
    </location>
</feature>
<dbReference type="NCBIfam" id="TIGR00786">
    <property type="entry name" value="dctM"/>
    <property type="match status" value="1"/>
</dbReference>
<dbReference type="InterPro" id="IPR010656">
    <property type="entry name" value="DctM"/>
</dbReference>
<evidence type="ECO:0000256" key="5">
    <source>
        <dbReference type="ARBA" id="ARBA00022989"/>
    </source>
</evidence>
<evidence type="ECO:0000256" key="6">
    <source>
        <dbReference type="ARBA" id="ARBA00023136"/>
    </source>
</evidence>
<feature type="transmembrane region" description="Helical" evidence="7">
    <location>
        <begin position="354"/>
        <end position="377"/>
    </location>
</feature>
<feature type="transmembrane region" description="Helical" evidence="7">
    <location>
        <begin position="237"/>
        <end position="253"/>
    </location>
</feature>
<name>A0A8A7KD99_9FIRM</name>
<dbReference type="Proteomes" id="UP000665020">
    <property type="component" value="Chromosome"/>
</dbReference>
<keyword evidence="3" id="KW-0997">Cell inner membrane</keyword>
<evidence type="ECO:0000256" key="1">
    <source>
        <dbReference type="ARBA" id="ARBA00004429"/>
    </source>
</evidence>
<dbReference type="GO" id="GO:0022857">
    <property type="term" value="F:transmembrane transporter activity"/>
    <property type="evidence" value="ECO:0007669"/>
    <property type="project" value="TreeGrafter"/>
</dbReference>
<feature type="transmembrane region" description="Helical" evidence="7">
    <location>
        <begin position="167"/>
        <end position="188"/>
    </location>
</feature>
<comment type="subcellular location">
    <subcellularLocation>
        <location evidence="1">Cell inner membrane</location>
        <topology evidence="1">Multi-pass membrane protein</topology>
    </subcellularLocation>
</comment>
<feature type="transmembrane region" description="Helical" evidence="7">
    <location>
        <begin position="43"/>
        <end position="63"/>
    </location>
</feature>
<dbReference type="RefSeq" id="WP_230868084.1">
    <property type="nucleotide sequence ID" value="NZ_CP046640.1"/>
</dbReference>
<evidence type="ECO:0000256" key="7">
    <source>
        <dbReference type="SAM" id="Phobius"/>
    </source>
</evidence>
<evidence type="ECO:0000259" key="8">
    <source>
        <dbReference type="Pfam" id="PF06808"/>
    </source>
</evidence>
<evidence type="ECO:0000256" key="2">
    <source>
        <dbReference type="ARBA" id="ARBA00022475"/>
    </source>
</evidence>
<dbReference type="InterPro" id="IPR004681">
    <property type="entry name" value="TRAP_DctM"/>
</dbReference>
<sequence length="426" mass="45589">MLIIIIFLIMIALGVPVGFSMVLTAMTYILSANSVSLTFVPQAMVSGVSSYTMLAIPFFMIVGELMNSSGITKRIFRFANCCVGHITGGLGHVNVLSSMLFAGMSGAAVADCAGLGAIEIEAMKNEGFDADFSVGITAVSSIIGPIIPPSSPMVLFGIAASISIGSLFMGGISVGIIMGLFMMITVYLTAKNRNYPKHKRAKFKELFDAFLSAVPALLSPIILVGGILSGFFTPTEAAAVAVFYSLIVGIFIYKELKIKDILRVLVNGIENLGLVMLLMASGKIFAWVLGMEKITELATSLLFGITDSNVIILVLINILLIFMGTFMETNASILILTPILMPIVNQIGMHPIQFGVIMVFALMIGLLTPPMAITLFLTSKLGGISFQRAFKAVKPYYIGLIIVLILINIFPQITLTIPKLLLGKSF</sequence>
<dbReference type="PANTHER" id="PTHR33362">
    <property type="entry name" value="SIALIC ACID TRAP TRANSPORTER PERMEASE PROTEIN SIAT-RELATED"/>
    <property type="match status" value="1"/>
</dbReference>
<dbReference type="EMBL" id="CP046640">
    <property type="protein sequence ID" value="QTL99756.1"/>
    <property type="molecule type" value="Genomic_DNA"/>
</dbReference>
<dbReference type="PIRSF" id="PIRSF006066">
    <property type="entry name" value="HI0050"/>
    <property type="match status" value="1"/>
</dbReference>
<feature type="transmembrane region" description="Helical" evidence="7">
    <location>
        <begin position="329"/>
        <end position="348"/>
    </location>
</feature>
<organism evidence="9 10">
    <name type="scientific">Iocasia fonsfrigidae</name>
    <dbReference type="NCBI Taxonomy" id="2682810"/>
    <lineage>
        <taxon>Bacteria</taxon>
        <taxon>Bacillati</taxon>
        <taxon>Bacillota</taxon>
        <taxon>Clostridia</taxon>
        <taxon>Halanaerobiales</taxon>
        <taxon>Halanaerobiaceae</taxon>
        <taxon>Iocasia</taxon>
    </lineage>
</organism>
<evidence type="ECO:0000256" key="3">
    <source>
        <dbReference type="ARBA" id="ARBA00022519"/>
    </source>
</evidence>
<keyword evidence="5 7" id="KW-1133">Transmembrane helix</keyword>
<dbReference type="PANTHER" id="PTHR33362:SF3">
    <property type="entry name" value="SIALIC ACID TRAP TRANSPORTER PERMEASE PROTEIN SIAT"/>
    <property type="match status" value="1"/>
</dbReference>
<proteinExistence type="predicted"/>
<evidence type="ECO:0000256" key="4">
    <source>
        <dbReference type="ARBA" id="ARBA00022692"/>
    </source>
</evidence>
<dbReference type="GO" id="GO:0005886">
    <property type="term" value="C:plasma membrane"/>
    <property type="evidence" value="ECO:0007669"/>
    <property type="project" value="UniProtKB-SubCell"/>
</dbReference>
<feature type="transmembrane region" description="Helical" evidence="7">
    <location>
        <begin position="7"/>
        <end position="31"/>
    </location>
</feature>
<gene>
    <name evidence="9" type="ORF">GM661_18245</name>
</gene>
<feature type="transmembrane region" description="Helical" evidence="7">
    <location>
        <begin position="209"/>
        <end position="231"/>
    </location>
</feature>
<keyword evidence="6 7" id="KW-0472">Membrane</keyword>
<keyword evidence="4 7" id="KW-0812">Transmembrane</keyword>
<dbReference type="KEGG" id="ifn:GM661_18245"/>
<dbReference type="AlphaFoldDB" id="A0A8A7KD99"/>
<protein>
    <submittedName>
        <fullName evidence="9">TRAP transporter large permease subunit</fullName>
    </submittedName>
</protein>
<keyword evidence="2" id="KW-1003">Cell membrane</keyword>
<accession>A0A8A7KD99</accession>
<reference evidence="9" key="1">
    <citation type="submission" date="2019-12" db="EMBL/GenBank/DDBJ databases">
        <authorList>
            <person name="zhang j."/>
            <person name="sun C.M."/>
        </authorList>
    </citation>
    <scope>NUCLEOTIDE SEQUENCE</scope>
    <source>
        <strain evidence="9">NS-1</strain>
    </source>
</reference>
<dbReference type="Pfam" id="PF06808">
    <property type="entry name" value="DctM"/>
    <property type="match status" value="1"/>
</dbReference>
<keyword evidence="10" id="KW-1185">Reference proteome</keyword>
<feature type="transmembrane region" description="Helical" evidence="7">
    <location>
        <begin position="397"/>
        <end position="417"/>
    </location>
</feature>
<feature type="domain" description="TRAP C4-dicarboxylate transport system permease DctM subunit" evidence="8">
    <location>
        <begin position="4"/>
        <end position="413"/>
    </location>
</feature>
<evidence type="ECO:0000313" key="9">
    <source>
        <dbReference type="EMBL" id="QTL99756.1"/>
    </source>
</evidence>
<evidence type="ECO:0000313" key="10">
    <source>
        <dbReference type="Proteomes" id="UP000665020"/>
    </source>
</evidence>